<name>A0A212RPS9_RHOAC</name>
<dbReference type="RefSeq" id="WP_088521233.1">
    <property type="nucleotide sequence ID" value="NZ_FYDG01000006.1"/>
</dbReference>
<accession>A0A212RPS9</accession>
<organism evidence="1 2">
    <name type="scientific">Rhodoblastus acidophilus</name>
    <name type="common">Rhodopseudomonas acidophila</name>
    <dbReference type="NCBI Taxonomy" id="1074"/>
    <lineage>
        <taxon>Bacteria</taxon>
        <taxon>Pseudomonadati</taxon>
        <taxon>Pseudomonadota</taxon>
        <taxon>Alphaproteobacteria</taxon>
        <taxon>Hyphomicrobiales</taxon>
        <taxon>Rhodoblastaceae</taxon>
        <taxon>Rhodoblastus</taxon>
    </lineage>
</organism>
<evidence type="ECO:0000313" key="2">
    <source>
        <dbReference type="Proteomes" id="UP000198418"/>
    </source>
</evidence>
<proteinExistence type="predicted"/>
<dbReference type="EMBL" id="FYDG01000006">
    <property type="protein sequence ID" value="SNB74606.1"/>
    <property type="molecule type" value="Genomic_DNA"/>
</dbReference>
<sequence length="67" mass="7468">MAKALFRIVPDGEEWRLEHEDQRVAYMTKEAAFEAAVLAAQRAMREAYAVHISVDPAPNALVGRDQG</sequence>
<reference evidence="2" key="1">
    <citation type="submission" date="2017-06" db="EMBL/GenBank/DDBJ databases">
        <authorList>
            <person name="Varghese N."/>
            <person name="Submissions S."/>
        </authorList>
    </citation>
    <scope>NUCLEOTIDE SEQUENCE [LARGE SCALE GENOMIC DNA]</scope>
    <source>
        <strain evidence="2">DSM 137</strain>
    </source>
</reference>
<gene>
    <name evidence="1" type="ORF">SAMN06265338_106103</name>
</gene>
<dbReference type="Proteomes" id="UP000198418">
    <property type="component" value="Unassembled WGS sequence"/>
</dbReference>
<protein>
    <recommendedName>
        <fullName evidence="3">DUF2188 domain-containing protein</fullName>
    </recommendedName>
</protein>
<evidence type="ECO:0000313" key="1">
    <source>
        <dbReference type="EMBL" id="SNB74606.1"/>
    </source>
</evidence>
<evidence type="ECO:0008006" key="3">
    <source>
        <dbReference type="Google" id="ProtNLM"/>
    </source>
</evidence>
<keyword evidence="2" id="KW-1185">Reference proteome</keyword>
<dbReference type="AlphaFoldDB" id="A0A212RPS9"/>